<proteinExistence type="predicted"/>
<gene>
    <name evidence="1" type="ORF">Zmor_014322</name>
</gene>
<accession>A0AA38IF17</accession>
<reference evidence="1" key="1">
    <citation type="journal article" date="2023" name="G3 (Bethesda)">
        <title>Whole genome assemblies of Zophobas morio and Tenebrio molitor.</title>
        <authorList>
            <person name="Kaur S."/>
            <person name="Stinson S.A."/>
            <person name="diCenzo G.C."/>
        </authorList>
    </citation>
    <scope>NUCLEOTIDE SEQUENCE</scope>
    <source>
        <strain evidence="1">QUZm001</strain>
    </source>
</reference>
<evidence type="ECO:0008006" key="3">
    <source>
        <dbReference type="Google" id="ProtNLM"/>
    </source>
</evidence>
<dbReference type="EMBL" id="JALNTZ010000004">
    <property type="protein sequence ID" value="KAJ3655185.1"/>
    <property type="molecule type" value="Genomic_DNA"/>
</dbReference>
<dbReference type="AlphaFoldDB" id="A0AA38IF17"/>
<comment type="caution">
    <text evidence="1">The sequence shown here is derived from an EMBL/GenBank/DDBJ whole genome shotgun (WGS) entry which is preliminary data.</text>
</comment>
<evidence type="ECO:0000313" key="2">
    <source>
        <dbReference type="Proteomes" id="UP001168821"/>
    </source>
</evidence>
<protein>
    <recommendedName>
        <fullName evidence="3">Tc1-like transposase DDE domain-containing protein</fullName>
    </recommendedName>
</protein>
<dbReference type="Proteomes" id="UP001168821">
    <property type="component" value="Unassembled WGS sequence"/>
</dbReference>
<sequence length="92" mass="10933">MESQDVRLKRIKYLKNLMQYRAEGRNIVYTDETYINSSHTTPYEWTDESDKLLRKPFARGRRLIIIVHVGNESGFVENGLLIFMSRPVLYSY</sequence>
<name>A0AA38IF17_9CUCU</name>
<keyword evidence="2" id="KW-1185">Reference proteome</keyword>
<organism evidence="1 2">
    <name type="scientific">Zophobas morio</name>
    <dbReference type="NCBI Taxonomy" id="2755281"/>
    <lineage>
        <taxon>Eukaryota</taxon>
        <taxon>Metazoa</taxon>
        <taxon>Ecdysozoa</taxon>
        <taxon>Arthropoda</taxon>
        <taxon>Hexapoda</taxon>
        <taxon>Insecta</taxon>
        <taxon>Pterygota</taxon>
        <taxon>Neoptera</taxon>
        <taxon>Endopterygota</taxon>
        <taxon>Coleoptera</taxon>
        <taxon>Polyphaga</taxon>
        <taxon>Cucujiformia</taxon>
        <taxon>Tenebrionidae</taxon>
        <taxon>Zophobas</taxon>
    </lineage>
</organism>
<evidence type="ECO:0000313" key="1">
    <source>
        <dbReference type="EMBL" id="KAJ3655185.1"/>
    </source>
</evidence>